<organism evidence="1">
    <name type="scientific">Burkholderia orbicola (strain AU 1054)</name>
    <dbReference type="NCBI Taxonomy" id="331271"/>
    <lineage>
        <taxon>Bacteria</taxon>
        <taxon>Pseudomonadati</taxon>
        <taxon>Pseudomonadota</taxon>
        <taxon>Betaproteobacteria</taxon>
        <taxon>Burkholderiales</taxon>
        <taxon>Burkholderiaceae</taxon>
        <taxon>Burkholderia</taxon>
        <taxon>Burkholderia cepacia complex</taxon>
        <taxon>Burkholderia orbicola</taxon>
    </lineage>
</organism>
<sequence>MQHVTTTSRPPILAAPVDAMLHAVIDEVVHRSVSEATTRGGYMRCADYAIVGARVLTLLTGKPYRPFAGGEVMDFGGGNLYALCTTRERRRTARHLSQLARYHCWIEARHDDALGRTRKEIVDFTLRHDETVANQLGMPFARAYQAYFWGWEDEHAVPAELHDHPVFAKQGPVWRWAERECTSLLRAYEHERPGYFGRQVSRAIDWFADRVEGLG</sequence>
<accession>A0A0H2Y1D7</accession>
<proteinExistence type="predicted"/>
<dbReference type="EMBL" id="CP000380">
    <property type="protein sequence ID" value="ABF80626.1"/>
    <property type="molecule type" value="Genomic_DNA"/>
</dbReference>
<evidence type="ECO:0000313" key="1">
    <source>
        <dbReference type="EMBL" id="ABF80626.1"/>
    </source>
</evidence>
<dbReference type="HOGENOM" id="CLU_111469_0_0_4"/>
<protein>
    <submittedName>
        <fullName evidence="1">Uncharacterized protein</fullName>
    </submittedName>
</protein>
<dbReference type="AlphaFoldDB" id="A0A0H2Y1D7"/>
<name>A0A0H2Y1D7_BURO1</name>
<gene>
    <name evidence="1" type="ordered locus">Bcen_5758</name>
</gene>
<reference evidence="1" key="1">
    <citation type="submission" date="2006-05" db="EMBL/GenBank/DDBJ databases">
        <title>Complete sequence of chromosome 3 of Burkholderia cenocepacia AU 1054.</title>
        <authorList>
            <consortium name="US DOE Joint Genome Institute"/>
            <person name="Copeland A."/>
            <person name="Lucas S."/>
            <person name="Lapidus A."/>
            <person name="Barry K."/>
            <person name="Detter J.C."/>
            <person name="Glavina del Rio T."/>
            <person name="Hammon N."/>
            <person name="Israni S."/>
            <person name="Dalin E."/>
            <person name="Tice H."/>
            <person name="Pitluck S."/>
            <person name="Chain P."/>
            <person name="Malfatti S."/>
            <person name="Shin M."/>
            <person name="Vergez L."/>
            <person name="Schmutz J."/>
            <person name="Larimer F."/>
            <person name="Land M."/>
            <person name="Hauser L."/>
            <person name="Kyrpides N."/>
            <person name="Lykidis A."/>
            <person name="LiPuma J.J."/>
            <person name="Konstantinidis K."/>
            <person name="Tiedje J.M."/>
            <person name="Richardson P."/>
        </authorList>
    </citation>
    <scope>NUCLEOTIDE SEQUENCE [LARGE SCALE GENOMIC DNA]</scope>
    <source>
        <strain evidence="1">AU 1054</strain>
    </source>
</reference>